<accession>A0A160SZ15</accession>
<sequence>MTRGKLHQQCNWVVVTMGLLLGLVACDPGGRLDQLTPQPPPATPLLLGVTAESPGIGAAATAGPEQPLVTADAPILLPTPTYDAARPAWTILYYASADTAGRAGFVWDDLNEMEAAGPTDQVQVIAQIDWPPDGPAATAEAVRYKVNPDADTAQLASEAVATLGEVNMGDPVALAEFVSWAIATYPANRYALFLGDFGGGWRGCCFDTTIGVTGESDHLSLTDIDQALANAAGQTGARLEVIAFTAGLMSDLDVLQTMQSHAAFAVASAGLMPGSGWDYTAVLTQLNADPLVDGRQLAGDLVTAYVNYQRQVAGDEFVGLAAVDLARVPVVTAAVETLALTLGNDPALHGAIAAEGRRGAQRYGAAAGDPAIAAIDLLQAAAIIAESAPAGELQTAATAVSSAVTESLVAYDHGLGLPAGRGVAIYWPATPAAFDPLYNQVTRLPSWAAYVAAAEPATIDAPRVIVESTPRDPIHIANPALMRAEVIGQRLDEVALVADQEAADGRRVLRQYQPVAPAPLTLAGGTSATLWRDGRHESLIIWDATAAYLADAAGAGDFAVLRPVDVSSFGSQSIAVGRIRPGGGEGGMVVTAVFNEIDAASQRLWATADVSSGTRLVGELAPLAGDVFQADTIFVQPDGAQTTEPGVALVFDDAPAIYRSTRALPAGRYTVGVRAQPLTEASVQAVQPLAIDPAGAATGFRAFVDADNNAQFLYPADWLPPVPQEDVTFTSNISGTAQMQIRYYPGWTADLAALQTEVLTTFGEVSILLQEPTTVGAEAVPALRTAYGYDSAEQGARTGMFLTFLKDGVGYVVDLDAPREQETATLATIGTIAATWQFLPQRLGFGPERWAALNVADFRLSYPAGYSYQDFNSWHRFAADARTFVAVRIQPGGRTPAEAMTGLLQTAAEGVAGFTADEPQRLFYGGHLWERNDFRYTDADGANVAGLLLSRLEGETEIAVWAEGPDPADELLQTVWLPTAASIERIPPPPSG</sequence>
<protein>
    <submittedName>
        <fullName evidence="1">Uncharacterized protein</fullName>
    </submittedName>
</protein>
<dbReference type="Pfam" id="PF03415">
    <property type="entry name" value="Peptidase_C11"/>
    <property type="match status" value="1"/>
</dbReference>
<reference evidence="1" key="1">
    <citation type="submission" date="2016-01" db="EMBL/GenBank/DDBJ databases">
        <authorList>
            <person name="Mcilroy J.S."/>
            <person name="Karst M S."/>
            <person name="Albertsen M."/>
        </authorList>
    </citation>
    <scope>NUCLEOTIDE SEQUENCE</scope>
    <source>
        <strain evidence="1">Cfx-K</strain>
    </source>
</reference>
<proteinExistence type="predicted"/>
<dbReference type="OrthoDB" id="5507507at2"/>
<evidence type="ECO:0000313" key="2">
    <source>
        <dbReference type="Proteomes" id="UP000215027"/>
    </source>
</evidence>
<dbReference type="KEGG" id="pbf:CFX0092_A0058"/>
<dbReference type="PANTHER" id="PTHR37835">
    <property type="entry name" value="ALPHA-CLOSTRIPAIN"/>
    <property type="match status" value="1"/>
</dbReference>
<evidence type="ECO:0000313" key="1">
    <source>
        <dbReference type="EMBL" id="CUS01939.2"/>
    </source>
</evidence>
<dbReference type="PROSITE" id="PS51257">
    <property type="entry name" value="PROKAR_LIPOPROTEIN"/>
    <property type="match status" value="1"/>
</dbReference>
<dbReference type="Proteomes" id="UP000215027">
    <property type="component" value="Chromosome I"/>
</dbReference>
<dbReference type="AlphaFoldDB" id="A0A160SZ15"/>
<dbReference type="RefSeq" id="WP_157912775.1">
    <property type="nucleotide sequence ID" value="NZ_LN890655.1"/>
</dbReference>
<dbReference type="InterPro" id="IPR005077">
    <property type="entry name" value="Peptidase_C11"/>
</dbReference>
<keyword evidence="2" id="KW-1185">Reference proteome</keyword>
<dbReference type="PANTHER" id="PTHR37835:SF1">
    <property type="entry name" value="ALPHA-CLOSTRIPAIN"/>
    <property type="match status" value="1"/>
</dbReference>
<dbReference type="EMBL" id="LN890655">
    <property type="protein sequence ID" value="CUS01939.2"/>
    <property type="molecule type" value="Genomic_DNA"/>
</dbReference>
<gene>
    <name evidence="1" type="ORF">CFX0092_A0058</name>
</gene>
<dbReference type="Gene3D" id="3.40.50.11970">
    <property type="match status" value="1"/>
</dbReference>
<organism evidence="1 2">
    <name type="scientific">Candidatus Promineifilum breve</name>
    <dbReference type="NCBI Taxonomy" id="1806508"/>
    <lineage>
        <taxon>Bacteria</taxon>
        <taxon>Bacillati</taxon>
        <taxon>Chloroflexota</taxon>
        <taxon>Ardenticatenia</taxon>
        <taxon>Candidatus Promineifilales</taxon>
        <taxon>Candidatus Promineifilaceae</taxon>
        <taxon>Candidatus Promineifilum</taxon>
    </lineage>
</organism>
<name>A0A160SZ15_9CHLR</name>